<accession>A0A0D2C4M4</accession>
<dbReference type="OrthoDB" id="5581181at2759"/>
<dbReference type="PROSITE" id="PS50069">
    <property type="entry name" value="CULLIN_2"/>
    <property type="match status" value="1"/>
</dbReference>
<dbReference type="GO" id="GO:0005680">
    <property type="term" value="C:anaphase-promoting complex"/>
    <property type="evidence" value="ECO:0007669"/>
    <property type="project" value="TreeGrafter"/>
</dbReference>
<dbReference type="InterPro" id="IPR059120">
    <property type="entry name" value="Cullin-like_AB"/>
</dbReference>
<dbReference type="InterPro" id="IPR014786">
    <property type="entry name" value="ANAPC2_C"/>
</dbReference>
<evidence type="ECO:0000313" key="8">
    <source>
        <dbReference type="EMBL" id="KIW44747.1"/>
    </source>
</evidence>
<dbReference type="EMBL" id="KN847334">
    <property type="protein sequence ID" value="KIW44747.1"/>
    <property type="molecule type" value="Genomic_DNA"/>
</dbReference>
<gene>
    <name evidence="8" type="ORF">PV06_03195</name>
</gene>
<dbReference type="PANTHER" id="PTHR45957">
    <property type="entry name" value="ANAPHASE-PROMOTING COMPLEX SUBUNIT 2"/>
    <property type="match status" value="1"/>
</dbReference>
<evidence type="ECO:0000259" key="7">
    <source>
        <dbReference type="PROSITE" id="PS50069"/>
    </source>
</evidence>
<dbReference type="RefSeq" id="XP_016264963.1">
    <property type="nucleotide sequence ID" value="XM_016403958.1"/>
</dbReference>
<dbReference type="Pfam" id="PF26557">
    <property type="entry name" value="Cullin_AB"/>
    <property type="match status" value="1"/>
</dbReference>
<dbReference type="SUPFAM" id="SSF75632">
    <property type="entry name" value="Cullin homology domain"/>
    <property type="match status" value="1"/>
</dbReference>
<dbReference type="Gene3D" id="1.20.1310.10">
    <property type="entry name" value="Cullin Repeats"/>
    <property type="match status" value="1"/>
</dbReference>
<dbReference type="GO" id="GO:0051301">
    <property type="term" value="P:cell division"/>
    <property type="evidence" value="ECO:0007669"/>
    <property type="project" value="UniProtKB-KW"/>
</dbReference>
<protein>
    <recommendedName>
        <fullName evidence="1">Anaphase-promoting complex subunit 2</fullName>
    </recommendedName>
</protein>
<dbReference type="VEuPathDB" id="FungiDB:PV06_03195"/>
<organism evidence="8 9">
    <name type="scientific">Exophiala oligosperma</name>
    <dbReference type="NCBI Taxonomy" id="215243"/>
    <lineage>
        <taxon>Eukaryota</taxon>
        <taxon>Fungi</taxon>
        <taxon>Dikarya</taxon>
        <taxon>Ascomycota</taxon>
        <taxon>Pezizomycotina</taxon>
        <taxon>Eurotiomycetes</taxon>
        <taxon>Chaetothyriomycetidae</taxon>
        <taxon>Chaetothyriales</taxon>
        <taxon>Herpotrichiellaceae</taxon>
        <taxon>Exophiala</taxon>
    </lineage>
</organism>
<dbReference type="HOGENOM" id="CLU_007149_0_1_1"/>
<dbReference type="GO" id="GO:0006511">
    <property type="term" value="P:ubiquitin-dependent protein catabolic process"/>
    <property type="evidence" value="ECO:0007669"/>
    <property type="project" value="InterPro"/>
</dbReference>
<dbReference type="InterPro" id="IPR036390">
    <property type="entry name" value="WH_DNA-bd_sf"/>
</dbReference>
<evidence type="ECO:0000256" key="4">
    <source>
        <dbReference type="ARBA" id="ARBA00022786"/>
    </source>
</evidence>
<dbReference type="GeneID" id="27355269"/>
<proteinExistence type="inferred from homology"/>
<dbReference type="InterPro" id="IPR036388">
    <property type="entry name" value="WH-like_DNA-bd_sf"/>
</dbReference>
<evidence type="ECO:0000256" key="1">
    <source>
        <dbReference type="ARBA" id="ARBA00016068"/>
    </source>
</evidence>
<dbReference type="InterPro" id="IPR036317">
    <property type="entry name" value="Cullin_homology_sf"/>
</dbReference>
<evidence type="ECO:0000256" key="2">
    <source>
        <dbReference type="ARBA" id="ARBA00022618"/>
    </source>
</evidence>
<evidence type="ECO:0000313" key="9">
    <source>
        <dbReference type="Proteomes" id="UP000053342"/>
    </source>
</evidence>
<dbReference type="Gene3D" id="1.10.10.10">
    <property type="entry name" value="Winged helix-like DNA-binding domain superfamily/Winged helix DNA-binding domain"/>
    <property type="match status" value="1"/>
</dbReference>
<dbReference type="SMART" id="SM00182">
    <property type="entry name" value="CULLIN"/>
    <property type="match status" value="1"/>
</dbReference>
<dbReference type="Pfam" id="PF25773">
    <property type="entry name" value="TPR_ANAPC2"/>
    <property type="match status" value="1"/>
</dbReference>
<dbReference type="GO" id="GO:0007091">
    <property type="term" value="P:metaphase/anaphase transition of mitotic cell cycle"/>
    <property type="evidence" value="ECO:0007669"/>
    <property type="project" value="TreeGrafter"/>
</dbReference>
<keyword evidence="5" id="KW-0131">Cell cycle</keyword>
<reference evidence="8 9" key="1">
    <citation type="submission" date="2015-01" db="EMBL/GenBank/DDBJ databases">
        <title>The Genome Sequence of Exophiala oligosperma CBS72588.</title>
        <authorList>
            <consortium name="The Broad Institute Genomics Platform"/>
            <person name="Cuomo C."/>
            <person name="de Hoog S."/>
            <person name="Gorbushina A."/>
            <person name="Stielow B."/>
            <person name="Teixiera M."/>
            <person name="Abouelleil A."/>
            <person name="Chapman S.B."/>
            <person name="Priest M."/>
            <person name="Young S.K."/>
            <person name="Wortman J."/>
            <person name="Nusbaum C."/>
            <person name="Birren B."/>
        </authorList>
    </citation>
    <scope>NUCLEOTIDE SEQUENCE [LARGE SCALE GENOMIC DNA]</scope>
    <source>
        <strain evidence="8 9">CBS 72588</strain>
    </source>
</reference>
<dbReference type="GO" id="GO:0031625">
    <property type="term" value="F:ubiquitin protein ligase binding"/>
    <property type="evidence" value="ECO:0007669"/>
    <property type="project" value="InterPro"/>
</dbReference>
<comment type="similarity">
    <text evidence="6">Belongs to the cullin family.</text>
</comment>
<dbReference type="PANTHER" id="PTHR45957:SF1">
    <property type="entry name" value="ANAPHASE-PROMOTING COMPLEX SUBUNIT 2"/>
    <property type="match status" value="1"/>
</dbReference>
<keyword evidence="4" id="KW-0833">Ubl conjugation pathway</keyword>
<dbReference type="InterPro" id="IPR044554">
    <property type="entry name" value="ANAPC2"/>
</dbReference>
<keyword evidence="9" id="KW-1185">Reference proteome</keyword>
<dbReference type="FunFam" id="1.20.1310.10:FF:000033">
    <property type="entry name" value="Anaphase-promoting complex subunit ApcB"/>
    <property type="match status" value="1"/>
</dbReference>
<keyword evidence="2" id="KW-0132">Cell division</keyword>
<dbReference type="InterPro" id="IPR057975">
    <property type="entry name" value="TPR_ANAPC2"/>
</dbReference>
<keyword evidence="3" id="KW-0498">Mitosis</keyword>
<name>A0A0D2C4M4_9EURO</name>
<dbReference type="Gene3D" id="3.30.230.130">
    <property type="entry name" value="Cullin, Chain C, Domain 2"/>
    <property type="match status" value="1"/>
</dbReference>
<dbReference type="SMART" id="SM01013">
    <property type="entry name" value="APC2"/>
    <property type="match status" value="1"/>
</dbReference>
<dbReference type="Proteomes" id="UP000053342">
    <property type="component" value="Unassembled WGS sequence"/>
</dbReference>
<evidence type="ECO:0000256" key="6">
    <source>
        <dbReference type="PROSITE-ProRule" id="PRU00330"/>
    </source>
</evidence>
<dbReference type="InterPro" id="IPR016158">
    <property type="entry name" value="Cullin_homology"/>
</dbReference>
<sequence length="717" mass="80453">MSKTEILPPNRATFASVFSHPTFRPPKHQQRFTATASKQLPVIKSTLKHHLRSLLGIGDETFLYGQDRWISGRGGPFHSHFETCPDPAQIRHPTSEDHATQLARESRSPLWTYLEQWKSIVGPSTLKKQLASFLIDLLAEFITWSYAGVYREWLERHLDFWVEHLLARITQKMCHHLEDDSQSLSTPVETKKWKDMATARLGALRVDELFNVIVEWDVTAPAIEDLRAFTTNPATRAYLTQDFANVLQKRLLHPGASTVEILQIYISIIRAFRILDPRGVLLDRIARKLRRYLRERDDTIKVIVVGLLSDPGSDDGKPAPPDPNVLTELAVELNNTNNQSSGADDTDFDWNNMDWVPDPIDAAPDYAKTKNDVIGSLITLFDTKDVFVRELQYYIADRLLKKNEDFNQEISVLEHLKLRFGDAALQGCEVMLRDVLDSRKVDTVVRRDRGMHDPSATDGREGDGVQLHAKILSRLFWPSIPEQGFTVPKFVQEQQKSYEAGFEALKQNRKLTWNNAVGQVEVELEFEDRTVVEEVLPWHATVIYAFQDTGAADASPVSKTVAELAAELSISPTHVRMACVFWMSKRVLIETIRDTFVVLDRLPDATDSAMQDDGSGAGRHDTASSSAAAAAAAVAQAAKEAEEEERKAKMAVYHQFVVSMLTNQGAMPLPRIAMMLGIVVPGGFPFSNEELKEFLVGMVKDGVLEIGHGGAYKVVSS</sequence>
<dbReference type="AlphaFoldDB" id="A0A0D2C4M4"/>
<feature type="domain" description="Cullin family profile" evidence="7">
    <location>
        <begin position="377"/>
        <end position="583"/>
    </location>
</feature>
<dbReference type="STRING" id="215243.A0A0D2C4M4"/>
<dbReference type="Pfam" id="PF08672">
    <property type="entry name" value="ANAPC2"/>
    <property type="match status" value="1"/>
</dbReference>
<dbReference type="SUPFAM" id="SSF46785">
    <property type="entry name" value="Winged helix' DNA-binding domain"/>
    <property type="match status" value="1"/>
</dbReference>
<dbReference type="GO" id="GO:0070979">
    <property type="term" value="P:protein K11-linked ubiquitination"/>
    <property type="evidence" value="ECO:0007669"/>
    <property type="project" value="TreeGrafter"/>
</dbReference>
<evidence type="ECO:0000256" key="3">
    <source>
        <dbReference type="ARBA" id="ARBA00022776"/>
    </source>
</evidence>
<evidence type="ECO:0000256" key="5">
    <source>
        <dbReference type="ARBA" id="ARBA00023306"/>
    </source>
</evidence>